<dbReference type="SUPFAM" id="SSF54518">
    <property type="entry name" value="Tubby C-terminal domain-like"/>
    <property type="match status" value="1"/>
</dbReference>
<proteinExistence type="predicted"/>
<keyword evidence="4" id="KW-1185">Reference proteome</keyword>
<feature type="domain" description="Tubby C-terminal" evidence="1">
    <location>
        <begin position="128"/>
        <end position="194"/>
    </location>
</feature>
<evidence type="ECO:0000313" key="2">
    <source>
        <dbReference type="EMBL" id="KAK8835393.1"/>
    </source>
</evidence>
<dbReference type="Gene3D" id="3.20.90.10">
    <property type="entry name" value="Tubby Protein, Chain A"/>
    <property type="match status" value="1"/>
</dbReference>
<dbReference type="InterPro" id="IPR000007">
    <property type="entry name" value="Tubby_C"/>
</dbReference>
<protein>
    <recommendedName>
        <fullName evidence="1">Tubby C-terminal domain-containing protein</fullName>
    </recommendedName>
</protein>
<accession>A0ABR2GN78</accession>
<evidence type="ECO:0000313" key="4">
    <source>
        <dbReference type="Proteomes" id="UP001470230"/>
    </source>
</evidence>
<name>A0ABR2GN78_9EUKA</name>
<dbReference type="Proteomes" id="UP001470230">
    <property type="component" value="Unassembled WGS sequence"/>
</dbReference>
<evidence type="ECO:0000259" key="1">
    <source>
        <dbReference type="Pfam" id="PF01167"/>
    </source>
</evidence>
<comment type="caution">
    <text evidence="2">The sequence shown here is derived from an EMBL/GenBank/DDBJ whole genome shotgun (WGS) entry which is preliminary data.</text>
</comment>
<reference evidence="2 4" key="1">
    <citation type="submission" date="2024-04" db="EMBL/GenBank/DDBJ databases">
        <title>Tritrichomonas musculus Genome.</title>
        <authorList>
            <person name="Alves-Ferreira E."/>
            <person name="Grigg M."/>
            <person name="Lorenzi H."/>
            <person name="Galac M."/>
        </authorList>
    </citation>
    <scope>NUCLEOTIDE SEQUENCE [LARGE SCALE GENOMIC DNA]</scope>
    <source>
        <strain evidence="2 4">EAF2021</strain>
    </source>
</reference>
<organism evidence="2 4">
    <name type="scientific">Tritrichomonas musculus</name>
    <dbReference type="NCBI Taxonomy" id="1915356"/>
    <lineage>
        <taxon>Eukaryota</taxon>
        <taxon>Metamonada</taxon>
        <taxon>Parabasalia</taxon>
        <taxon>Tritrichomonadida</taxon>
        <taxon>Tritrichomonadidae</taxon>
        <taxon>Tritrichomonas</taxon>
    </lineage>
</organism>
<dbReference type="Pfam" id="PF01167">
    <property type="entry name" value="Tub"/>
    <property type="match status" value="1"/>
</dbReference>
<sequence length="201" mass="23640">MDMSNTGRDIVFQPFQHPIDFEGVFVRRKNNKNKTCYYLYTRDEETLLLCACETGSYDYDISRNAKNINKFDPYFCGSLHGNNSNQTYQGTDFNGTELISIKYKKKSERKEPFRQFSAVIPPDTKILQREPQYINGSWLLKFPTTDGISSEKNFMMDFGDNYCISFEKVHDEEFCILIRHPLSLFQAFCLALSVMRRFRKE</sequence>
<evidence type="ECO:0000313" key="3">
    <source>
        <dbReference type="EMBL" id="KAK8858187.1"/>
    </source>
</evidence>
<gene>
    <name evidence="2" type="ORF">M9Y10_010246</name>
    <name evidence="3" type="ORF">M9Y10_013288</name>
</gene>
<dbReference type="EMBL" id="JAPFFF010000145">
    <property type="protein sequence ID" value="KAK8835393.1"/>
    <property type="molecule type" value="Genomic_DNA"/>
</dbReference>
<dbReference type="InterPro" id="IPR025659">
    <property type="entry name" value="Tubby-like_C"/>
</dbReference>
<dbReference type="EMBL" id="JAPFFF010000019">
    <property type="protein sequence ID" value="KAK8858187.1"/>
    <property type="molecule type" value="Genomic_DNA"/>
</dbReference>